<dbReference type="SUPFAM" id="SSF158446">
    <property type="entry name" value="IVS-encoded protein-like"/>
    <property type="match status" value="1"/>
</dbReference>
<dbReference type="AlphaFoldDB" id="X1FIV2"/>
<reference evidence="1" key="1">
    <citation type="journal article" date="2014" name="Front. Microbiol.">
        <title>High frequency of phylogenetically diverse reductive dehalogenase-homologous genes in deep subseafloor sedimentary metagenomes.</title>
        <authorList>
            <person name="Kawai M."/>
            <person name="Futagami T."/>
            <person name="Toyoda A."/>
            <person name="Takaki Y."/>
            <person name="Nishi S."/>
            <person name="Hori S."/>
            <person name="Arai W."/>
            <person name="Tsubouchi T."/>
            <person name="Morono Y."/>
            <person name="Uchiyama I."/>
            <person name="Ito T."/>
            <person name="Fujiyama A."/>
            <person name="Inagaki F."/>
            <person name="Takami H."/>
        </authorList>
    </citation>
    <scope>NUCLEOTIDE SEQUENCE</scope>
    <source>
        <strain evidence="1">Expedition CK06-06</strain>
    </source>
</reference>
<proteinExistence type="predicted"/>
<comment type="caution">
    <text evidence="1">The sequence shown here is derived from an EMBL/GenBank/DDBJ whole genome shotgun (WGS) entry which is preliminary data.</text>
</comment>
<name>X1FIV2_9ZZZZ</name>
<dbReference type="NCBIfam" id="TIGR02436">
    <property type="entry name" value="four helix bundle protein"/>
    <property type="match status" value="1"/>
</dbReference>
<dbReference type="InterPro" id="IPR036583">
    <property type="entry name" value="23S_rRNA_IVS_sf"/>
</dbReference>
<evidence type="ECO:0008006" key="2">
    <source>
        <dbReference type="Google" id="ProtNLM"/>
    </source>
</evidence>
<sequence length="67" mass="8150">MSYKKLEIWQLARQLVIDVHKMTLNKLPKFEMFEQGGQIRRSVKSVKSTIVEGYGRRRYKQEFIRFQ</sequence>
<evidence type="ECO:0000313" key="1">
    <source>
        <dbReference type="EMBL" id="GAH44887.1"/>
    </source>
</evidence>
<gene>
    <name evidence="1" type="ORF">S03H2_14591</name>
</gene>
<dbReference type="Pfam" id="PF05635">
    <property type="entry name" value="23S_rRNA_IVP"/>
    <property type="match status" value="1"/>
</dbReference>
<accession>X1FIV2</accession>
<protein>
    <recommendedName>
        <fullName evidence="2">Four helix bundle protein</fullName>
    </recommendedName>
</protein>
<organism evidence="1">
    <name type="scientific">marine sediment metagenome</name>
    <dbReference type="NCBI Taxonomy" id="412755"/>
    <lineage>
        <taxon>unclassified sequences</taxon>
        <taxon>metagenomes</taxon>
        <taxon>ecological metagenomes</taxon>
    </lineage>
</organism>
<dbReference type="InterPro" id="IPR012657">
    <property type="entry name" value="23S_rRNA-intervening_sequence"/>
</dbReference>
<dbReference type="Gene3D" id="1.20.1440.60">
    <property type="entry name" value="23S rRNA-intervening sequence"/>
    <property type="match status" value="1"/>
</dbReference>
<dbReference type="EMBL" id="BARU01007407">
    <property type="protein sequence ID" value="GAH44887.1"/>
    <property type="molecule type" value="Genomic_DNA"/>
</dbReference>